<keyword evidence="1" id="KW-0812">Transmembrane</keyword>
<evidence type="ECO:0000313" key="3">
    <source>
        <dbReference type="EMBL" id="OWQ97034.1"/>
    </source>
</evidence>
<sequence length="322" mass="35461">MNKNASIGVIAIGRNEGERLKQCLHSIPAGIPIVYVDSASSDGSADFARSRGAMVIELDLAIPFTAARARNAGRDLLLREWPMLKYVQFVDGDCELETGWLEAAALFLDAEPAVAAVCGRRRERYPERSFYNQMCDDEWNTAVGAAEACGGDAMFRTAALAQVRGYDPALIAGEEPELCHRLRDLGWRIWRIDCPMTIHDADMHHPRQWWLRTVRSGFGFAQVWHKTRTGSNPPLYGRQLISALLWTVGVAALSLAAALVVGPAGLAAGPLLWLLQLARLTKRSGLRRGGHLLVGKIAEATGILRYALSRLARRKQGAIFYK</sequence>
<comment type="caution">
    <text evidence="3">The sequence shown here is derived from an EMBL/GenBank/DDBJ whole genome shotgun (WGS) entry which is preliminary data.</text>
</comment>
<accession>A0A246JVD1</accession>
<dbReference type="Proteomes" id="UP000197361">
    <property type="component" value="Unassembled WGS sequence"/>
</dbReference>
<name>A0A246JVD1_9SPHN</name>
<reference evidence="3 4" key="1">
    <citation type="journal article" date="2010" name="Int. J. Syst. Evol. Microbiol.">
        <title>Sphingopyxis bauzanensis sp. nov., a psychrophilic bacterium isolated from soil.</title>
        <authorList>
            <person name="Zhang D.C."/>
            <person name="Liu H.C."/>
            <person name="Xin Y.H."/>
            <person name="Zhou Y.G."/>
            <person name="Schinner F."/>
            <person name="Margesin R."/>
        </authorList>
    </citation>
    <scope>NUCLEOTIDE SEQUENCE [LARGE SCALE GENOMIC DNA]</scope>
    <source>
        <strain evidence="3 4">DSM 22271</strain>
    </source>
</reference>
<dbReference type="EMBL" id="NISK01000002">
    <property type="protein sequence ID" value="OWQ97034.1"/>
    <property type="molecule type" value="Genomic_DNA"/>
</dbReference>
<dbReference type="Pfam" id="PF00535">
    <property type="entry name" value="Glycos_transf_2"/>
    <property type="match status" value="1"/>
</dbReference>
<evidence type="ECO:0000313" key="4">
    <source>
        <dbReference type="Proteomes" id="UP000197361"/>
    </source>
</evidence>
<evidence type="ECO:0000259" key="2">
    <source>
        <dbReference type="Pfam" id="PF00535"/>
    </source>
</evidence>
<keyword evidence="3" id="KW-0808">Transferase</keyword>
<dbReference type="Gene3D" id="3.90.550.10">
    <property type="entry name" value="Spore Coat Polysaccharide Biosynthesis Protein SpsA, Chain A"/>
    <property type="match status" value="1"/>
</dbReference>
<proteinExistence type="predicted"/>
<gene>
    <name evidence="3" type="ORF">CDQ92_08060</name>
</gene>
<dbReference type="SUPFAM" id="SSF53448">
    <property type="entry name" value="Nucleotide-diphospho-sugar transferases"/>
    <property type="match status" value="1"/>
</dbReference>
<dbReference type="GO" id="GO:0016740">
    <property type="term" value="F:transferase activity"/>
    <property type="evidence" value="ECO:0007669"/>
    <property type="project" value="UniProtKB-KW"/>
</dbReference>
<dbReference type="InterPro" id="IPR001173">
    <property type="entry name" value="Glyco_trans_2-like"/>
</dbReference>
<dbReference type="PANTHER" id="PTHR43646:SF6">
    <property type="entry name" value="PRE-MYCOFACTOCIN GLYCOSYLTRANSFERASE"/>
    <property type="match status" value="1"/>
</dbReference>
<keyword evidence="1" id="KW-1133">Transmembrane helix</keyword>
<feature type="domain" description="Glycosyltransferase 2-like" evidence="2">
    <location>
        <begin position="14"/>
        <end position="133"/>
    </location>
</feature>
<dbReference type="OrthoDB" id="8416156at2"/>
<dbReference type="PANTHER" id="PTHR43646">
    <property type="entry name" value="GLYCOSYLTRANSFERASE"/>
    <property type="match status" value="1"/>
</dbReference>
<protein>
    <submittedName>
        <fullName evidence="3">Glycosyl transferase</fullName>
    </submittedName>
</protein>
<keyword evidence="1" id="KW-0472">Membrane</keyword>
<organism evidence="3 4">
    <name type="scientific">Sphingopyxis bauzanensis</name>
    <dbReference type="NCBI Taxonomy" id="651663"/>
    <lineage>
        <taxon>Bacteria</taxon>
        <taxon>Pseudomonadati</taxon>
        <taxon>Pseudomonadota</taxon>
        <taxon>Alphaproteobacteria</taxon>
        <taxon>Sphingomonadales</taxon>
        <taxon>Sphingomonadaceae</taxon>
        <taxon>Sphingopyxis</taxon>
    </lineage>
</organism>
<dbReference type="AlphaFoldDB" id="A0A246JVD1"/>
<dbReference type="InterPro" id="IPR029044">
    <property type="entry name" value="Nucleotide-diphossugar_trans"/>
</dbReference>
<dbReference type="RefSeq" id="WP_088440889.1">
    <property type="nucleotide sequence ID" value="NZ_BMMC01000003.1"/>
</dbReference>
<keyword evidence="4" id="KW-1185">Reference proteome</keyword>
<evidence type="ECO:0000256" key="1">
    <source>
        <dbReference type="SAM" id="Phobius"/>
    </source>
</evidence>
<feature type="transmembrane region" description="Helical" evidence="1">
    <location>
        <begin position="243"/>
        <end position="275"/>
    </location>
</feature>